<name>A0A859CSA1_9GAMM</name>
<dbReference type="SUPFAM" id="SSF75304">
    <property type="entry name" value="Amidase signature (AS) enzymes"/>
    <property type="match status" value="1"/>
</dbReference>
<accession>A0A859CSA1</accession>
<dbReference type="Proteomes" id="UP000509371">
    <property type="component" value="Chromosome"/>
</dbReference>
<dbReference type="RefSeq" id="WP_176334191.1">
    <property type="nucleotide sequence ID" value="NZ_BAAAEF010000015.1"/>
</dbReference>
<dbReference type="AlphaFoldDB" id="A0A859CSA1"/>
<dbReference type="InterPro" id="IPR036928">
    <property type="entry name" value="AS_sf"/>
</dbReference>
<dbReference type="PROSITE" id="PS00571">
    <property type="entry name" value="AMIDASES"/>
    <property type="match status" value="1"/>
</dbReference>
<feature type="domain" description="Amidase" evidence="1">
    <location>
        <begin position="24"/>
        <end position="406"/>
    </location>
</feature>
<organism evidence="2 3">
    <name type="scientific">Marinomonas primoryensis</name>
    <dbReference type="NCBI Taxonomy" id="178399"/>
    <lineage>
        <taxon>Bacteria</taxon>
        <taxon>Pseudomonadati</taxon>
        <taxon>Pseudomonadota</taxon>
        <taxon>Gammaproteobacteria</taxon>
        <taxon>Oceanospirillales</taxon>
        <taxon>Oceanospirillaceae</taxon>
        <taxon>Marinomonas</taxon>
    </lineage>
</organism>
<evidence type="ECO:0000313" key="3">
    <source>
        <dbReference type="Proteomes" id="UP000509371"/>
    </source>
</evidence>
<dbReference type="PANTHER" id="PTHR46310">
    <property type="entry name" value="AMIDASE 1"/>
    <property type="match status" value="1"/>
</dbReference>
<reference evidence="2 3" key="1">
    <citation type="submission" date="2020-06" db="EMBL/GenBank/DDBJ databases">
        <authorList>
            <person name="Voronona O.L."/>
            <person name="Aksenova E.I."/>
            <person name="Kunda M.S."/>
            <person name="Semenov A.N."/>
            <person name="Ryzhova N."/>
        </authorList>
    </citation>
    <scope>NUCLEOTIDE SEQUENCE [LARGE SCALE GENOMIC DNA]</scope>
    <source>
        <strain evidence="2 3">MPKMM3633</strain>
    </source>
</reference>
<evidence type="ECO:0000259" key="1">
    <source>
        <dbReference type="Pfam" id="PF01425"/>
    </source>
</evidence>
<dbReference type="KEGG" id="mpri:MP3633_0325"/>
<dbReference type="GO" id="GO:0016787">
    <property type="term" value="F:hydrolase activity"/>
    <property type="evidence" value="ECO:0007669"/>
    <property type="project" value="UniProtKB-KW"/>
</dbReference>
<keyword evidence="2" id="KW-0378">Hydrolase</keyword>
<dbReference type="PANTHER" id="PTHR46310:SF7">
    <property type="entry name" value="AMIDASE 1"/>
    <property type="match status" value="1"/>
</dbReference>
<dbReference type="InterPro" id="IPR020556">
    <property type="entry name" value="Amidase_CS"/>
</dbReference>
<gene>
    <name evidence="2" type="ORF">MP3633_0325</name>
</gene>
<dbReference type="InterPro" id="IPR023631">
    <property type="entry name" value="Amidase_dom"/>
</dbReference>
<sequence length="418" mass="44783">MKHFMVDNPFLTLSKTVWSDTTPADNSLPLTGLRLAVKDLFHMAGLPTSAGNPTWLATHPIPTKTASSVAALLDAGAIFCGKTITDELAYSLNGQNIHYGTPSNPVTPDRLPGGSSSGSAVAVSSDLADIGLGTDTGGSIRVPASYNGLFGLRPTHGVIPSDNMVALAPSFDTVGWLTKDLATLEKTAAILLKKSALKKSALKKSALKIKTPKRINNVVIANNLIDQVAHEKALKAQLQTWREQGCFPKESSLEIDTQTWKTSETFRTLQGAEIWHEHGKWIESLKSLDDVEASSVFAPDIQLRFEWCKTISDADVAAAKQQRQRFTDWLESEIEGSVLIIPTTPGLAPLFDASDDELAAYRNQLMDMTAIAGLAGLPQLHLPVCTLDGASCGLSLLGSKGTDMALIEFAKTLMESAS</sequence>
<dbReference type="Gene3D" id="3.90.1300.10">
    <property type="entry name" value="Amidase signature (AS) domain"/>
    <property type="match status" value="1"/>
</dbReference>
<proteinExistence type="predicted"/>
<protein>
    <submittedName>
        <fullName evidence="2">Allophanate hydrolase</fullName>
    </submittedName>
</protein>
<evidence type="ECO:0000313" key="2">
    <source>
        <dbReference type="EMBL" id="QKK79063.1"/>
    </source>
</evidence>
<dbReference type="EMBL" id="CP054301">
    <property type="protein sequence ID" value="QKK79063.1"/>
    <property type="molecule type" value="Genomic_DNA"/>
</dbReference>
<dbReference type="Pfam" id="PF01425">
    <property type="entry name" value="Amidase"/>
    <property type="match status" value="1"/>
</dbReference>
<dbReference type="NCBIfam" id="NF006169">
    <property type="entry name" value="PRK08310.1"/>
    <property type="match status" value="1"/>
</dbReference>